<dbReference type="AlphaFoldDB" id="A0A7C8K806"/>
<dbReference type="Gene3D" id="3.40.50.1820">
    <property type="entry name" value="alpha/beta hydrolase"/>
    <property type="match status" value="2"/>
</dbReference>
<organism evidence="1 2">
    <name type="scientific">Orbilia oligospora</name>
    <name type="common">Nematode-trapping fungus</name>
    <name type="synonym">Arthrobotrys oligospora</name>
    <dbReference type="NCBI Taxonomy" id="2813651"/>
    <lineage>
        <taxon>Eukaryota</taxon>
        <taxon>Fungi</taxon>
        <taxon>Dikarya</taxon>
        <taxon>Ascomycota</taxon>
        <taxon>Pezizomycotina</taxon>
        <taxon>Orbiliomycetes</taxon>
        <taxon>Orbiliales</taxon>
        <taxon>Orbiliaceae</taxon>
        <taxon>Orbilia</taxon>
    </lineage>
</organism>
<evidence type="ECO:0000313" key="2">
    <source>
        <dbReference type="Proteomes" id="UP000479691"/>
    </source>
</evidence>
<sequence>MIRPETPRNPIVLSHGLFGFDTLHLLPWSFIPPLQYWRGINEALQANNCKVIVTAVPASASIEKRAEALARSIERRAGGQSVNIVGCVYYDLGPGTIWGLALRMLAELHFDNRHSMWNRCKIHDFSIKAYRVQGPQFDHRELSSSRVPFCRLCHSFYWRATASKALSNSRKGGIGNRPNNHNCSAFQQLTTVFMRNDFNPNTPDVDGVKYFSYGASVCPSLLSPFRASHRIIRRVDGENDGLVSIKSASHGVYKGTLVGPSHLDIINWTNRLKWIIKGVLGQHNKFENVHIY</sequence>
<protein>
    <recommendedName>
        <fullName evidence="3">Triacylglycerol lipase</fullName>
    </recommendedName>
</protein>
<dbReference type="SUPFAM" id="SSF53474">
    <property type="entry name" value="alpha/beta-Hydrolases"/>
    <property type="match status" value="1"/>
</dbReference>
<dbReference type="InterPro" id="IPR029058">
    <property type="entry name" value="AB_hydrolase_fold"/>
</dbReference>
<evidence type="ECO:0008006" key="3">
    <source>
        <dbReference type="Google" id="ProtNLM"/>
    </source>
</evidence>
<name>A0A7C8K806_ORBOL</name>
<accession>A0A7C8K806</accession>
<dbReference type="EMBL" id="JAABOE010000112">
    <property type="protein sequence ID" value="KAF3164593.1"/>
    <property type="molecule type" value="Genomic_DNA"/>
</dbReference>
<proteinExistence type="predicted"/>
<reference evidence="1 2" key="1">
    <citation type="submission" date="2019-06" db="EMBL/GenBank/DDBJ databases">
        <authorList>
            <person name="Palmer J.M."/>
        </authorList>
    </citation>
    <scope>NUCLEOTIDE SEQUENCE [LARGE SCALE GENOMIC DNA]</scope>
    <source>
        <strain evidence="1 2">TWF788</strain>
    </source>
</reference>
<evidence type="ECO:0000313" key="1">
    <source>
        <dbReference type="EMBL" id="KAF3164593.1"/>
    </source>
</evidence>
<dbReference type="Proteomes" id="UP000479691">
    <property type="component" value="Unassembled WGS sequence"/>
</dbReference>
<comment type="caution">
    <text evidence="1">The sequence shown here is derived from an EMBL/GenBank/DDBJ whole genome shotgun (WGS) entry which is preliminary data.</text>
</comment>
<gene>
    <name evidence="1" type="ORF">TWF788_001099</name>
</gene>